<evidence type="ECO:0000313" key="2">
    <source>
        <dbReference type="Proteomes" id="UP000542342"/>
    </source>
</evidence>
<protein>
    <submittedName>
        <fullName evidence="1">DUF2267 domain-containing protein</fullName>
    </submittedName>
</protein>
<reference evidence="1 2" key="1">
    <citation type="submission" date="2020-07" db="EMBL/GenBank/DDBJ databases">
        <title>Thermogemmata thermophila gen. nov., sp. nov., a novel moderate thermophilic planctomycete from a Kamchatka hot spring.</title>
        <authorList>
            <person name="Elcheninov A.G."/>
            <person name="Podosokorskaya O.A."/>
            <person name="Kovaleva O.L."/>
            <person name="Novikov A."/>
            <person name="Bonch-Osmolovskaya E.A."/>
            <person name="Toshchakov S.V."/>
            <person name="Kublanov I.V."/>
        </authorList>
    </citation>
    <scope>NUCLEOTIDE SEQUENCE [LARGE SCALE GENOMIC DNA]</scope>
    <source>
        <strain evidence="1 2">2918</strain>
    </source>
</reference>
<sequence>MSQTGLEAFDSTIQTTNIWLNGIMERMGWTDRHRAYSALRSVLHALRDHMTVDVAASFAAQLPLLIRGVFYEGWHPAGKPIKDRHRSAFLEQVRREFRGYPEADIEEVVKAVLQEISRHVTTGEVEGVKQILPHEIRALWP</sequence>
<accession>A0A7V8VCL5</accession>
<gene>
    <name evidence="1" type="ORF">H0921_05290</name>
</gene>
<name>A0A7V8VCL5_9BACT</name>
<comment type="caution">
    <text evidence="1">The sequence shown here is derived from an EMBL/GenBank/DDBJ whole genome shotgun (WGS) entry which is preliminary data.</text>
</comment>
<dbReference type="Gene3D" id="1.10.490.110">
    <property type="entry name" value="Uncharacterized conserved protein DUF2267"/>
    <property type="match status" value="1"/>
</dbReference>
<proteinExistence type="predicted"/>
<keyword evidence="2" id="KW-1185">Reference proteome</keyword>
<dbReference type="RefSeq" id="WP_194536989.1">
    <property type="nucleotide sequence ID" value="NZ_JACEFB010000002.1"/>
</dbReference>
<dbReference type="Proteomes" id="UP000542342">
    <property type="component" value="Unassembled WGS sequence"/>
</dbReference>
<dbReference type="EMBL" id="JACEFB010000002">
    <property type="protein sequence ID" value="MBA2225575.1"/>
    <property type="molecule type" value="Genomic_DNA"/>
</dbReference>
<dbReference type="InterPro" id="IPR018727">
    <property type="entry name" value="DUF2267"/>
</dbReference>
<dbReference type="Pfam" id="PF10025">
    <property type="entry name" value="DUF2267"/>
    <property type="match status" value="1"/>
</dbReference>
<evidence type="ECO:0000313" key="1">
    <source>
        <dbReference type="EMBL" id="MBA2225575.1"/>
    </source>
</evidence>
<dbReference type="AlphaFoldDB" id="A0A7V8VCL5"/>
<dbReference type="InterPro" id="IPR038282">
    <property type="entry name" value="DUF2267_sf"/>
</dbReference>
<organism evidence="1 2">
    <name type="scientific">Thermogemmata fonticola</name>
    <dbReference type="NCBI Taxonomy" id="2755323"/>
    <lineage>
        <taxon>Bacteria</taxon>
        <taxon>Pseudomonadati</taxon>
        <taxon>Planctomycetota</taxon>
        <taxon>Planctomycetia</taxon>
        <taxon>Gemmatales</taxon>
        <taxon>Gemmataceae</taxon>
        <taxon>Thermogemmata</taxon>
    </lineage>
</organism>